<protein>
    <submittedName>
        <fullName evidence="2">Uncharacterized protein</fullName>
    </submittedName>
</protein>
<dbReference type="OrthoDB" id="2877963at2"/>
<dbReference type="RefSeq" id="WP_046525774.1">
    <property type="nucleotide sequence ID" value="NZ_LAYY01000044.1"/>
</dbReference>
<dbReference type="PATRIC" id="fig|1408103.3.peg.4702"/>
<evidence type="ECO:0000313" key="2">
    <source>
        <dbReference type="EMBL" id="KKK36073.1"/>
    </source>
</evidence>
<name>A0A0M2SPB8_9BACI</name>
<organism evidence="2 3">
    <name type="scientific">Mesobacillus campisalis</name>
    <dbReference type="NCBI Taxonomy" id="1408103"/>
    <lineage>
        <taxon>Bacteria</taxon>
        <taxon>Bacillati</taxon>
        <taxon>Bacillota</taxon>
        <taxon>Bacilli</taxon>
        <taxon>Bacillales</taxon>
        <taxon>Bacillaceae</taxon>
        <taxon>Mesobacillus</taxon>
    </lineage>
</organism>
<comment type="caution">
    <text evidence="2">The sequence shown here is derived from an EMBL/GenBank/DDBJ whole genome shotgun (WGS) entry which is preliminary data.</text>
</comment>
<feature type="signal peptide" evidence="1">
    <location>
        <begin position="1"/>
        <end position="24"/>
    </location>
</feature>
<evidence type="ECO:0000256" key="1">
    <source>
        <dbReference type="SAM" id="SignalP"/>
    </source>
</evidence>
<dbReference type="EMBL" id="LAYY01000044">
    <property type="protein sequence ID" value="KKK36073.1"/>
    <property type="molecule type" value="Genomic_DNA"/>
</dbReference>
<reference evidence="2 3" key="1">
    <citation type="submission" date="2015-04" db="EMBL/GenBank/DDBJ databases">
        <title>Taxonomic description and genome sequence of Bacillus campisalis sp. nov., a novel member of the genus Bacillus isolated from solar saltern.</title>
        <authorList>
            <person name="Mathan Kumar R."/>
            <person name="Kaur G."/>
            <person name="Kumar A."/>
            <person name="Singh N.K."/>
            <person name="Kaur N."/>
            <person name="Kumar N."/>
            <person name="Mayilraj S."/>
        </authorList>
    </citation>
    <scope>NUCLEOTIDE SEQUENCE [LARGE SCALE GENOMIC DNA]</scope>
    <source>
        <strain evidence="2 3">SA2-6</strain>
    </source>
</reference>
<dbReference type="Proteomes" id="UP000034166">
    <property type="component" value="Unassembled WGS sequence"/>
</dbReference>
<keyword evidence="3" id="KW-1185">Reference proteome</keyword>
<gene>
    <name evidence="2" type="ORF">WQ57_21375</name>
</gene>
<evidence type="ECO:0000313" key="3">
    <source>
        <dbReference type="Proteomes" id="UP000034166"/>
    </source>
</evidence>
<keyword evidence="1" id="KW-0732">Signal</keyword>
<accession>A0A0M2SPB8</accession>
<dbReference type="AlphaFoldDB" id="A0A0M2SPB8"/>
<proteinExistence type="predicted"/>
<feature type="chain" id="PRO_5039470360" evidence="1">
    <location>
        <begin position="25"/>
        <end position="101"/>
    </location>
</feature>
<sequence length="101" mass="11369">MEKLKKFAVAFGIAGMLVSGVGAANPVDAAWSNIEQSHYEKGILIGWADGNSFEVKTSSGKYMVFRSSNDWYEKNLISGKSYTYYYYTNKYGQNIITKIQK</sequence>